<feature type="transmembrane region" description="Helical" evidence="5">
    <location>
        <begin position="20"/>
        <end position="51"/>
    </location>
</feature>
<evidence type="ECO:0000256" key="3">
    <source>
        <dbReference type="ARBA" id="ARBA00022989"/>
    </source>
</evidence>
<gene>
    <name evidence="7" type="ORF">OG913_14320</name>
</gene>
<evidence type="ECO:0000313" key="8">
    <source>
        <dbReference type="Proteomes" id="UP001432011"/>
    </source>
</evidence>
<dbReference type="PROSITE" id="PS50850">
    <property type="entry name" value="MFS"/>
    <property type="match status" value="1"/>
</dbReference>
<evidence type="ECO:0000313" key="7">
    <source>
        <dbReference type="EMBL" id="WUP78117.1"/>
    </source>
</evidence>
<evidence type="ECO:0000256" key="4">
    <source>
        <dbReference type="ARBA" id="ARBA00023136"/>
    </source>
</evidence>
<dbReference type="RefSeq" id="WP_147944016.1">
    <property type="nucleotide sequence ID" value="NZ_CP108085.1"/>
</dbReference>
<comment type="subcellular location">
    <subcellularLocation>
        <location evidence="1">Cell membrane</location>
        <topology evidence="1">Multi-pass membrane protein</topology>
    </subcellularLocation>
</comment>
<dbReference type="InterPro" id="IPR020846">
    <property type="entry name" value="MFS_dom"/>
</dbReference>
<reference evidence="7" key="1">
    <citation type="submission" date="2022-10" db="EMBL/GenBank/DDBJ databases">
        <title>The complete genomes of actinobacterial strains from the NBC collection.</title>
        <authorList>
            <person name="Joergensen T.S."/>
            <person name="Alvarez Arevalo M."/>
            <person name="Sterndorff E.B."/>
            <person name="Faurdal D."/>
            <person name="Vuksanovic O."/>
            <person name="Mourched A.-S."/>
            <person name="Charusanti P."/>
            <person name="Shaw S."/>
            <person name="Blin K."/>
            <person name="Weber T."/>
        </authorList>
    </citation>
    <scope>NUCLEOTIDE SEQUENCE</scope>
    <source>
        <strain evidence="7">NBC_00254</strain>
    </source>
</reference>
<dbReference type="Proteomes" id="UP001432011">
    <property type="component" value="Chromosome"/>
</dbReference>
<keyword evidence="2 5" id="KW-0812">Transmembrane</keyword>
<feature type="domain" description="Major facilitator superfamily (MFS) profile" evidence="6">
    <location>
        <begin position="1"/>
        <end position="88"/>
    </location>
</feature>
<proteinExistence type="predicted"/>
<sequence length="88" mass="9310">MLAGPVVAGAVINALSWRWIFFLAVPLLLLTSILSAVLLPFAAAFAVPLYFQTVDGMPPGQAGWLSPHRGRACSSRCSWPEGSTTAPI</sequence>
<keyword evidence="3 5" id="KW-1133">Transmembrane helix</keyword>
<organism evidence="7 8">
    <name type="scientific">Microbispora hainanensis</name>
    <dbReference type="NCBI Taxonomy" id="568844"/>
    <lineage>
        <taxon>Bacteria</taxon>
        <taxon>Bacillati</taxon>
        <taxon>Actinomycetota</taxon>
        <taxon>Actinomycetes</taxon>
        <taxon>Streptosporangiales</taxon>
        <taxon>Streptosporangiaceae</taxon>
        <taxon>Microbispora</taxon>
    </lineage>
</organism>
<evidence type="ECO:0000259" key="6">
    <source>
        <dbReference type="PROSITE" id="PS50850"/>
    </source>
</evidence>
<evidence type="ECO:0000256" key="5">
    <source>
        <dbReference type="SAM" id="Phobius"/>
    </source>
</evidence>
<name>A0ABZ1T020_9ACTN</name>
<dbReference type="SUPFAM" id="SSF103473">
    <property type="entry name" value="MFS general substrate transporter"/>
    <property type="match status" value="1"/>
</dbReference>
<evidence type="ECO:0000256" key="2">
    <source>
        <dbReference type="ARBA" id="ARBA00022692"/>
    </source>
</evidence>
<dbReference type="InterPro" id="IPR036259">
    <property type="entry name" value="MFS_trans_sf"/>
</dbReference>
<keyword evidence="4 5" id="KW-0472">Membrane</keyword>
<dbReference type="EMBL" id="CP108085">
    <property type="protein sequence ID" value="WUP78117.1"/>
    <property type="molecule type" value="Genomic_DNA"/>
</dbReference>
<protein>
    <recommendedName>
        <fullName evidence="6">Major facilitator superfamily (MFS) profile domain-containing protein</fullName>
    </recommendedName>
</protein>
<accession>A0ABZ1T020</accession>
<keyword evidence="8" id="KW-1185">Reference proteome</keyword>
<evidence type="ECO:0000256" key="1">
    <source>
        <dbReference type="ARBA" id="ARBA00004651"/>
    </source>
</evidence>